<organism evidence="2 3">
    <name type="scientific">Dendrobium nobile</name>
    <name type="common">Orchid</name>
    <dbReference type="NCBI Taxonomy" id="94219"/>
    <lineage>
        <taxon>Eukaryota</taxon>
        <taxon>Viridiplantae</taxon>
        <taxon>Streptophyta</taxon>
        <taxon>Embryophyta</taxon>
        <taxon>Tracheophyta</taxon>
        <taxon>Spermatophyta</taxon>
        <taxon>Magnoliopsida</taxon>
        <taxon>Liliopsida</taxon>
        <taxon>Asparagales</taxon>
        <taxon>Orchidaceae</taxon>
        <taxon>Epidendroideae</taxon>
        <taxon>Malaxideae</taxon>
        <taxon>Dendrobiinae</taxon>
        <taxon>Dendrobium</taxon>
    </lineage>
</organism>
<feature type="region of interest" description="Disordered" evidence="1">
    <location>
        <begin position="1"/>
        <end position="23"/>
    </location>
</feature>
<sequence>MGPRYEEQSWGSSTLEPPNAGMSHQSKSVLAASFCWLYIFRISSFSQRYCEESGKKSKLDLFINVWISSI</sequence>
<feature type="compositionally biased region" description="Polar residues" evidence="1">
    <location>
        <begin position="9"/>
        <end position="23"/>
    </location>
</feature>
<accession>A0A8T3A9K4</accession>
<comment type="caution">
    <text evidence="2">The sequence shown here is derived from an EMBL/GenBank/DDBJ whole genome shotgun (WGS) entry which is preliminary data.</text>
</comment>
<evidence type="ECO:0000313" key="2">
    <source>
        <dbReference type="EMBL" id="KAI0492860.1"/>
    </source>
</evidence>
<name>A0A8T3A9K4_DENNO</name>
<proteinExistence type="predicted"/>
<dbReference type="AlphaFoldDB" id="A0A8T3A9K4"/>
<dbReference type="SMR" id="A0A8T3A9K4"/>
<dbReference type="EMBL" id="JAGYWB010000018">
    <property type="protein sequence ID" value="KAI0492860.1"/>
    <property type="molecule type" value="Genomic_DNA"/>
</dbReference>
<gene>
    <name evidence="2" type="ORF">KFK09_027136</name>
</gene>
<protein>
    <submittedName>
        <fullName evidence="2">Uncharacterized protein</fullName>
    </submittedName>
</protein>
<reference evidence="2" key="1">
    <citation type="journal article" date="2022" name="Front. Genet.">
        <title>Chromosome-Scale Assembly of the Dendrobium nobile Genome Provides Insights Into the Molecular Mechanism of the Biosynthesis of the Medicinal Active Ingredient of Dendrobium.</title>
        <authorList>
            <person name="Xu Q."/>
            <person name="Niu S.-C."/>
            <person name="Li K.-L."/>
            <person name="Zheng P.-J."/>
            <person name="Zhang X.-J."/>
            <person name="Jia Y."/>
            <person name="Liu Y."/>
            <person name="Niu Y.-X."/>
            <person name="Yu L.-H."/>
            <person name="Chen D.-F."/>
            <person name="Zhang G.-Q."/>
        </authorList>
    </citation>
    <scope>NUCLEOTIDE SEQUENCE</scope>
    <source>
        <tissue evidence="2">Leaf</tissue>
    </source>
</reference>
<dbReference type="Proteomes" id="UP000829196">
    <property type="component" value="Unassembled WGS sequence"/>
</dbReference>
<evidence type="ECO:0000313" key="3">
    <source>
        <dbReference type="Proteomes" id="UP000829196"/>
    </source>
</evidence>
<evidence type="ECO:0000256" key="1">
    <source>
        <dbReference type="SAM" id="MobiDB-lite"/>
    </source>
</evidence>
<keyword evidence="3" id="KW-1185">Reference proteome</keyword>